<comment type="caution">
    <text evidence="4">The sequence shown here is derived from an EMBL/GenBank/DDBJ whole genome shotgun (WGS) entry which is preliminary data.</text>
</comment>
<name>A0A0D0KKF8_9PSED</name>
<protein>
    <submittedName>
        <fullName evidence="4">Transcriptional regulator</fullName>
    </submittedName>
</protein>
<evidence type="ECO:0000256" key="1">
    <source>
        <dbReference type="ARBA" id="ARBA00022729"/>
    </source>
</evidence>
<sequence>MFKQSLGAACVLAVLTGCAGKPENPVDHITYRNEPLVKQVEKDMSKSTVLELGGPPSSEMTRTLLPGTCNNYVLNRDGKEQPYYVAFNSADRVDSKGFLTCEQMETNERERARGNGI</sequence>
<dbReference type="AlphaFoldDB" id="A0A0D0KKF8"/>
<keyword evidence="1" id="KW-0732">Signal</keyword>
<dbReference type="InterPro" id="IPR007450">
    <property type="entry name" value="BamE_dom"/>
</dbReference>
<evidence type="ECO:0000313" key="4">
    <source>
        <dbReference type="EMBL" id="KIP98507.1"/>
    </source>
</evidence>
<dbReference type="Proteomes" id="UP000032068">
    <property type="component" value="Unassembled WGS sequence"/>
</dbReference>
<evidence type="ECO:0000256" key="2">
    <source>
        <dbReference type="ARBA" id="ARBA00023136"/>
    </source>
</evidence>
<reference evidence="4 5" key="1">
    <citation type="submission" date="2014-12" db="EMBL/GenBank/DDBJ databases">
        <title>16Stimator: statistical estimation of ribosomal gene copy numbers from draft genome assemblies.</title>
        <authorList>
            <person name="Perisin M.A."/>
            <person name="Vetter M."/>
            <person name="Gilbert J.A."/>
            <person name="Bergelson J."/>
        </authorList>
    </citation>
    <scope>NUCLEOTIDE SEQUENCE [LARGE SCALE GENOMIC DNA]</scope>
    <source>
        <strain evidence="4 5">MEJ086</strain>
    </source>
</reference>
<evidence type="ECO:0000313" key="5">
    <source>
        <dbReference type="Proteomes" id="UP000032068"/>
    </source>
</evidence>
<dbReference type="Pfam" id="PF04355">
    <property type="entry name" value="BamE"/>
    <property type="match status" value="1"/>
</dbReference>
<dbReference type="RefSeq" id="WP_042554829.1">
    <property type="nucleotide sequence ID" value="NZ_JXQW01000041.1"/>
</dbReference>
<keyword evidence="2" id="KW-0472">Membrane</keyword>
<dbReference type="Gene3D" id="3.30.1450.10">
    <property type="match status" value="1"/>
</dbReference>
<dbReference type="EMBL" id="JXQW01000041">
    <property type="protein sequence ID" value="KIP98507.1"/>
    <property type="molecule type" value="Genomic_DNA"/>
</dbReference>
<proteinExistence type="predicted"/>
<accession>A0A0D0KKF8</accession>
<gene>
    <name evidence="4" type="ORF">RU08_16010</name>
</gene>
<dbReference type="InterPro" id="IPR037873">
    <property type="entry name" value="BamE-like"/>
</dbReference>
<dbReference type="OrthoDB" id="7003922at2"/>
<organism evidence="4 5">
    <name type="scientific">Pseudomonas fulva</name>
    <dbReference type="NCBI Taxonomy" id="47880"/>
    <lineage>
        <taxon>Bacteria</taxon>
        <taxon>Pseudomonadati</taxon>
        <taxon>Pseudomonadota</taxon>
        <taxon>Gammaproteobacteria</taxon>
        <taxon>Pseudomonadales</taxon>
        <taxon>Pseudomonadaceae</taxon>
        <taxon>Pseudomonas</taxon>
    </lineage>
</organism>
<evidence type="ECO:0000259" key="3">
    <source>
        <dbReference type="Pfam" id="PF04355"/>
    </source>
</evidence>
<dbReference type="GO" id="GO:0019867">
    <property type="term" value="C:outer membrane"/>
    <property type="evidence" value="ECO:0007669"/>
    <property type="project" value="InterPro"/>
</dbReference>
<feature type="domain" description="Outer membrane protein assembly factor BamE" evidence="3">
    <location>
        <begin position="30"/>
        <end position="96"/>
    </location>
</feature>
<dbReference type="PROSITE" id="PS51257">
    <property type="entry name" value="PROKAR_LIPOPROTEIN"/>
    <property type="match status" value="1"/>
</dbReference>
<dbReference type="NCBIfam" id="NF008423">
    <property type="entry name" value="PRK11251.1"/>
    <property type="match status" value="1"/>
</dbReference>